<reference evidence="13 14" key="1">
    <citation type="submission" date="2024-06" db="EMBL/GenBank/DDBJ databases">
        <authorList>
            <person name="Kraege A."/>
            <person name="Thomma B."/>
        </authorList>
    </citation>
    <scope>NUCLEOTIDE SEQUENCE [LARGE SCALE GENOMIC DNA]</scope>
</reference>
<dbReference type="InterPro" id="IPR032675">
    <property type="entry name" value="LRR_dom_sf"/>
</dbReference>
<evidence type="ECO:0000313" key="13">
    <source>
        <dbReference type="EMBL" id="CAL5221625.1"/>
    </source>
</evidence>
<evidence type="ECO:0000259" key="12">
    <source>
        <dbReference type="Pfam" id="PF13906"/>
    </source>
</evidence>
<feature type="transmembrane region" description="Helical" evidence="10">
    <location>
        <begin position="619"/>
        <end position="641"/>
    </location>
</feature>
<feature type="transmembrane region" description="Helical" evidence="10">
    <location>
        <begin position="991"/>
        <end position="1010"/>
    </location>
</feature>
<feature type="transmembrane region" description="Helical" evidence="10">
    <location>
        <begin position="822"/>
        <end position="845"/>
    </location>
</feature>
<feature type="transmembrane region" description="Helical" evidence="10">
    <location>
        <begin position="587"/>
        <end position="607"/>
    </location>
</feature>
<evidence type="ECO:0000256" key="3">
    <source>
        <dbReference type="ARBA" id="ARBA00008572"/>
    </source>
</evidence>
<dbReference type="PANTHER" id="PTHR43243:SF41">
    <property type="entry name" value="CATIONIC AMINO ACID TRANSPORTER 7, CHLOROPLASTIC"/>
    <property type="match status" value="1"/>
</dbReference>
<keyword evidence="4" id="KW-0433">Leucine-rich repeat</keyword>
<dbReference type="Pfam" id="PF13520">
    <property type="entry name" value="AA_permease_2"/>
    <property type="match status" value="1"/>
</dbReference>
<dbReference type="Pfam" id="PF13855">
    <property type="entry name" value="LRR_8"/>
    <property type="match status" value="1"/>
</dbReference>
<dbReference type="Proteomes" id="UP001497392">
    <property type="component" value="Unassembled WGS sequence"/>
</dbReference>
<keyword evidence="6" id="KW-0677">Repeat</keyword>
<dbReference type="EMBL" id="CAXHTA020000005">
    <property type="protein sequence ID" value="CAL5221625.1"/>
    <property type="molecule type" value="Genomic_DNA"/>
</dbReference>
<feature type="transmembrane region" description="Helical" evidence="10">
    <location>
        <begin position="680"/>
        <end position="698"/>
    </location>
</feature>
<evidence type="ECO:0000256" key="6">
    <source>
        <dbReference type="ARBA" id="ARBA00022737"/>
    </source>
</evidence>
<feature type="chain" id="PRO_5045076698" evidence="11">
    <location>
        <begin position="38"/>
        <end position="1105"/>
    </location>
</feature>
<evidence type="ECO:0000256" key="7">
    <source>
        <dbReference type="ARBA" id="ARBA00022989"/>
    </source>
</evidence>
<feature type="transmembrane region" description="Helical" evidence="10">
    <location>
        <begin position="1016"/>
        <end position="1035"/>
    </location>
</feature>
<accession>A0ABP1FSS5</accession>
<feature type="transmembrane region" description="Helical" evidence="10">
    <location>
        <begin position="777"/>
        <end position="802"/>
    </location>
</feature>
<dbReference type="Pfam" id="PF13906">
    <property type="entry name" value="AA_permease_C"/>
    <property type="match status" value="1"/>
</dbReference>
<dbReference type="SMART" id="SM00369">
    <property type="entry name" value="LRR_TYP"/>
    <property type="match status" value="3"/>
</dbReference>
<evidence type="ECO:0000256" key="10">
    <source>
        <dbReference type="SAM" id="Phobius"/>
    </source>
</evidence>
<evidence type="ECO:0000256" key="9">
    <source>
        <dbReference type="SAM" id="MobiDB-lite"/>
    </source>
</evidence>
<name>A0ABP1FSS5_9CHLO</name>
<evidence type="ECO:0000256" key="8">
    <source>
        <dbReference type="ARBA" id="ARBA00023136"/>
    </source>
</evidence>
<keyword evidence="14" id="KW-1185">Reference proteome</keyword>
<dbReference type="InterPro" id="IPR029485">
    <property type="entry name" value="CAT_C"/>
</dbReference>
<dbReference type="InterPro" id="IPR002293">
    <property type="entry name" value="AA/rel_permease1"/>
</dbReference>
<evidence type="ECO:0000256" key="5">
    <source>
        <dbReference type="ARBA" id="ARBA00022692"/>
    </source>
</evidence>
<evidence type="ECO:0000256" key="11">
    <source>
        <dbReference type="SAM" id="SignalP"/>
    </source>
</evidence>
<feature type="transmembrane region" description="Helical" evidence="10">
    <location>
        <begin position="959"/>
        <end position="979"/>
    </location>
</feature>
<dbReference type="SUPFAM" id="SSF52058">
    <property type="entry name" value="L domain-like"/>
    <property type="match status" value="1"/>
</dbReference>
<keyword evidence="5 10" id="KW-0812">Transmembrane</keyword>
<dbReference type="InterPro" id="IPR003591">
    <property type="entry name" value="Leu-rich_rpt_typical-subtyp"/>
</dbReference>
<sequence>MGLQRIPGAPRTKPTLSNKRHLLILPLLLLFAGVSQGQQNLTDSGDVAALLALLGSTSNHGGRIASWIPGKDPCGAANCTATAPQGPLQYSTAVPQPPQSASAGSSCQWDGISCMNWRVTGVKLGCAANDATCPHIQGSLPAALGNLSELFVLDIQRNALIGQLPDEMGKLTKLQIVRLGFNKLALLLPRAWSGMTSLRFLDLRSNSLTGTLPLSWNGLTNVQAMLLDHNALTGFLPSTWGNLNDLQVLSLGSTSLVGSVPPSWSNMTSLQVLDIGDACGICGNLPIFPQAPLGRPQVESSGSSLGWNCQRGQCGGGFPISIVAQAVICVSIICGLILLCLLRRLVQHYYPNALLIYPVAPRMQRRSPAVVARQAAAARELEMARAAEEGRQRAKAKPGSLVINPDGYTYSYAVKIEAVSEGSTSRHSRTGSQALEGDESKGAAQAADRQPSDELSAEAGDKAGAGCVAQGSSSQRPQASDGGPSGTGKERDAPSQEPATCKDSSGDGTGGGYFTEDLPLLGRRLYQRSFATKTRAQMEASAAMESKNELKRVLGLPLLIFICLGQIIGAGIFVLTGKAAHVNAGPAVIISYAISAVMAFLSALTFVEMAVDYPLAGSSFNYTLAVLGEYPAFITVTAFVVDSILSGGAVARSWSSYLAVLCGKPSTFFKIPHGGYDLDVVAMAITIVVTVLVAYGTRESASFNLVFKGCTITLIILVLCLSYPHAHKSNLHDFFPYHDSGVFAGAAVVFFAYNGYNAACNMAEEAKNPSRDLPIAILGSLSVATILYILMALAITMMIPYYLIDVGAPFSAAFRLIPGWHWVAYLVSAGAVCSLFTVLLIQVMITSREFLVMARHSLIPTWLAYVNPWTGTPLRIIIPFGVAKSILALMTSFDILTNLVNVGYLFGAMMVAASVLIRRYLPRGPEASSASRAAVLVRFWLVVGFSIAFAACYQKHVKWYALVVFAVLWISTALSFFLLPEVVKPQIFRVPVAPIVCSCAIFGGMFLIASLGAESVYRFLIVLAVVTALYLVYGIHAAAHHDAQLATYTAGLAHERKVAGAEEGVAPTVGSHGRREPLKEAELTDGGGMMPNASDRACRIAHPVV</sequence>
<evidence type="ECO:0000256" key="2">
    <source>
        <dbReference type="ARBA" id="ARBA00004430"/>
    </source>
</evidence>
<dbReference type="InterPro" id="IPR001611">
    <property type="entry name" value="Leu-rich_rpt"/>
</dbReference>
<feature type="transmembrane region" description="Helical" evidence="10">
    <location>
        <begin position="902"/>
        <end position="921"/>
    </location>
</feature>
<feature type="transmembrane region" description="Helical" evidence="10">
    <location>
        <begin position="933"/>
        <end position="953"/>
    </location>
</feature>
<comment type="caution">
    <text evidence="13">The sequence shown here is derived from an EMBL/GenBank/DDBJ whole genome shotgun (WGS) entry which is preliminary data.</text>
</comment>
<feature type="signal peptide" evidence="11">
    <location>
        <begin position="1"/>
        <end position="37"/>
    </location>
</feature>
<dbReference type="Gene3D" id="1.20.1740.10">
    <property type="entry name" value="Amino acid/polyamine transporter I"/>
    <property type="match status" value="1"/>
</dbReference>
<gene>
    <name evidence="13" type="primary">g3848</name>
    <name evidence="13" type="ORF">VP750_LOCUS3284</name>
</gene>
<dbReference type="PANTHER" id="PTHR43243">
    <property type="entry name" value="INNER MEMBRANE TRANSPORTER YGJI-RELATED"/>
    <property type="match status" value="1"/>
</dbReference>
<evidence type="ECO:0000313" key="14">
    <source>
        <dbReference type="Proteomes" id="UP001497392"/>
    </source>
</evidence>
<keyword evidence="11" id="KW-0732">Signal</keyword>
<proteinExistence type="inferred from homology"/>
<feature type="compositionally biased region" description="Polar residues" evidence="9">
    <location>
        <begin position="421"/>
        <end position="433"/>
    </location>
</feature>
<dbReference type="Gene3D" id="3.80.10.10">
    <property type="entry name" value="Ribonuclease Inhibitor"/>
    <property type="match status" value="1"/>
</dbReference>
<evidence type="ECO:0000256" key="1">
    <source>
        <dbReference type="ARBA" id="ARBA00004141"/>
    </source>
</evidence>
<feature type="region of interest" description="Disordered" evidence="9">
    <location>
        <begin position="421"/>
        <end position="515"/>
    </location>
</feature>
<feature type="transmembrane region" description="Helical" evidence="10">
    <location>
        <begin position="553"/>
        <end position="575"/>
    </location>
</feature>
<feature type="domain" description="Cationic amino acid transporter C-terminal" evidence="12">
    <location>
        <begin position="988"/>
        <end position="1037"/>
    </location>
</feature>
<comment type="similarity">
    <text evidence="3">Belongs to the amino acid-polyamine-organocation (APC) superfamily. Cationic amino acid transporter (CAT) (TC 2.A.3.3) family.</text>
</comment>
<keyword evidence="8 10" id="KW-0472">Membrane</keyword>
<feature type="transmembrane region" description="Helical" evidence="10">
    <location>
        <begin position="705"/>
        <end position="725"/>
    </location>
</feature>
<organism evidence="13 14">
    <name type="scientific">Coccomyxa viridis</name>
    <dbReference type="NCBI Taxonomy" id="1274662"/>
    <lineage>
        <taxon>Eukaryota</taxon>
        <taxon>Viridiplantae</taxon>
        <taxon>Chlorophyta</taxon>
        <taxon>core chlorophytes</taxon>
        <taxon>Trebouxiophyceae</taxon>
        <taxon>Trebouxiophyceae incertae sedis</taxon>
        <taxon>Coccomyxaceae</taxon>
        <taxon>Coccomyxa</taxon>
    </lineage>
</organism>
<feature type="transmembrane region" description="Helical" evidence="10">
    <location>
        <begin position="318"/>
        <end position="342"/>
    </location>
</feature>
<feature type="transmembrane region" description="Helical" evidence="10">
    <location>
        <begin position="737"/>
        <end position="756"/>
    </location>
</feature>
<keyword evidence="7 10" id="KW-1133">Transmembrane helix</keyword>
<protein>
    <submittedName>
        <fullName evidence="13">G3848 protein</fullName>
    </submittedName>
</protein>
<comment type="subcellular location">
    <subcellularLocation>
        <location evidence="2">Cytoplasm</location>
        <location evidence="2">Cytoskeleton</location>
        <location evidence="2">Cilium axoneme</location>
    </subcellularLocation>
    <subcellularLocation>
        <location evidence="1">Membrane</location>
        <topology evidence="1">Multi-pass membrane protein</topology>
    </subcellularLocation>
</comment>
<evidence type="ECO:0000256" key="4">
    <source>
        <dbReference type="ARBA" id="ARBA00022614"/>
    </source>
</evidence>